<dbReference type="AlphaFoldDB" id="A0A373FMN9"/>
<feature type="compositionally biased region" description="Low complexity" evidence="1">
    <location>
        <begin position="35"/>
        <end position="53"/>
    </location>
</feature>
<sequence length="200" mass="20742">MPRNLMSAACALTCAAMLAACNDAPAPTSAPAPIPAHTSAPVAAPAAPAQAQEPAATAEIVPSGTVQQIVALHVAKPGEESLSSLKALEGKYRWDGVDYLKTGVLAERLKALTGSDYATILQNLDTVGPLSADGGRLMVYGNRRHMGGEESAAIVIDTERNGLRVLLLSGGQLTDFTDVAGAEISWPESVQSLIRDLQVK</sequence>
<evidence type="ECO:0000313" key="4">
    <source>
        <dbReference type="Proteomes" id="UP000261948"/>
    </source>
</evidence>
<keyword evidence="2" id="KW-0732">Signal</keyword>
<evidence type="ECO:0000256" key="2">
    <source>
        <dbReference type="SAM" id="SignalP"/>
    </source>
</evidence>
<feature type="signal peptide" evidence="2">
    <location>
        <begin position="1"/>
        <end position="19"/>
    </location>
</feature>
<dbReference type="EMBL" id="QURR01000014">
    <property type="protein sequence ID" value="RGE44745.1"/>
    <property type="molecule type" value="Genomic_DNA"/>
</dbReference>
<feature type="chain" id="PRO_5016712921" description="Lipoprotein" evidence="2">
    <location>
        <begin position="20"/>
        <end position="200"/>
    </location>
</feature>
<organism evidence="3 4">
    <name type="scientific">Comamonas testosteroni</name>
    <name type="common">Pseudomonas testosteroni</name>
    <dbReference type="NCBI Taxonomy" id="285"/>
    <lineage>
        <taxon>Bacteria</taxon>
        <taxon>Pseudomonadati</taxon>
        <taxon>Pseudomonadota</taxon>
        <taxon>Betaproteobacteria</taxon>
        <taxon>Burkholderiales</taxon>
        <taxon>Comamonadaceae</taxon>
        <taxon>Comamonas</taxon>
    </lineage>
</organism>
<reference evidence="3 4" key="1">
    <citation type="submission" date="2018-08" db="EMBL/GenBank/DDBJ databases">
        <title>Comamonas testosteroni strain SWCO2.</title>
        <authorList>
            <person name="Jiang N."/>
            <person name="Zhang X.Z."/>
        </authorList>
    </citation>
    <scope>NUCLEOTIDE SEQUENCE [LARGE SCALE GENOMIC DNA]</scope>
    <source>
        <strain evidence="3 4">SWCO2</strain>
    </source>
</reference>
<evidence type="ECO:0008006" key="5">
    <source>
        <dbReference type="Google" id="ProtNLM"/>
    </source>
</evidence>
<protein>
    <recommendedName>
        <fullName evidence="5">Lipoprotein</fullName>
    </recommendedName>
</protein>
<evidence type="ECO:0000313" key="3">
    <source>
        <dbReference type="EMBL" id="RGE44745.1"/>
    </source>
</evidence>
<feature type="region of interest" description="Disordered" evidence="1">
    <location>
        <begin position="27"/>
        <end position="53"/>
    </location>
</feature>
<proteinExistence type="predicted"/>
<name>A0A373FMN9_COMTE</name>
<accession>A0A373FMN9</accession>
<evidence type="ECO:0000256" key="1">
    <source>
        <dbReference type="SAM" id="MobiDB-lite"/>
    </source>
</evidence>
<gene>
    <name evidence="3" type="ORF">DZC30_12800</name>
</gene>
<dbReference type="Proteomes" id="UP000261948">
    <property type="component" value="Unassembled WGS sequence"/>
</dbReference>
<comment type="caution">
    <text evidence="3">The sequence shown here is derived from an EMBL/GenBank/DDBJ whole genome shotgun (WGS) entry which is preliminary data.</text>
</comment>
<keyword evidence="4" id="KW-1185">Reference proteome</keyword>
<dbReference type="PROSITE" id="PS51257">
    <property type="entry name" value="PROKAR_LIPOPROTEIN"/>
    <property type="match status" value="1"/>
</dbReference>
<dbReference type="OrthoDB" id="8812365at2"/>